<proteinExistence type="predicted"/>
<reference evidence="1 2" key="1">
    <citation type="submission" date="2018-12" db="EMBL/GenBank/DDBJ databases">
        <authorList>
            <person name="Sun L."/>
            <person name="Chen Z."/>
        </authorList>
    </citation>
    <scope>NUCLEOTIDE SEQUENCE [LARGE SCALE GENOMIC DNA]</scope>
    <source>
        <strain evidence="1 2">3-5-3</strain>
    </source>
</reference>
<sequence length="64" mass="7606">MKFEGTYSSDWRKAMDRTWNRGLVPTAVDKQMPGWRQTARTSKGIAQPWYERLEVNRNAPSYKR</sequence>
<gene>
    <name evidence="1" type="ORF">EJP77_16050</name>
</gene>
<name>A0A433X4C9_9BACL</name>
<keyword evidence="2" id="KW-1185">Reference proteome</keyword>
<dbReference type="AlphaFoldDB" id="A0A433X4C9"/>
<dbReference type="EMBL" id="RZNX01000008">
    <property type="protein sequence ID" value="RUT28919.1"/>
    <property type="molecule type" value="Genomic_DNA"/>
</dbReference>
<comment type="caution">
    <text evidence="1">The sequence shown here is derived from an EMBL/GenBank/DDBJ whole genome shotgun (WGS) entry which is preliminary data.</text>
</comment>
<evidence type="ECO:0000313" key="2">
    <source>
        <dbReference type="Proteomes" id="UP000272464"/>
    </source>
</evidence>
<dbReference type="RefSeq" id="WP_127200267.1">
    <property type="nucleotide sequence ID" value="NZ_RZNX01000008.1"/>
</dbReference>
<evidence type="ECO:0000313" key="1">
    <source>
        <dbReference type="EMBL" id="RUT28919.1"/>
    </source>
</evidence>
<dbReference type="Proteomes" id="UP000272464">
    <property type="component" value="Unassembled WGS sequence"/>
</dbReference>
<protein>
    <submittedName>
        <fullName evidence="1">Uncharacterized protein</fullName>
    </submittedName>
</protein>
<organism evidence="1 2">
    <name type="scientific">Paenibacillus zeisoli</name>
    <dbReference type="NCBI Taxonomy" id="2496267"/>
    <lineage>
        <taxon>Bacteria</taxon>
        <taxon>Bacillati</taxon>
        <taxon>Bacillota</taxon>
        <taxon>Bacilli</taxon>
        <taxon>Bacillales</taxon>
        <taxon>Paenibacillaceae</taxon>
        <taxon>Paenibacillus</taxon>
    </lineage>
</organism>
<accession>A0A433X4C9</accession>